<feature type="non-terminal residue" evidence="2">
    <location>
        <position position="208"/>
    </location>
</feature>
<evidence type="ECO:0000313" key="2">
    <source>
        <dbReference type="EMBL" id="MBN3276268.1"/>
    </source>
</evidence>
<evidence type="ECO:0000313" key="3">
    <source>
        <dbReference type="Proteomes" id="UP001166093"/>
    </source>
</evidence>
<proteinExistence type="predicted"/>
<gene>
    <name evidence="2" type="primary">Gtf2ird2_3</name>
    <name evidence="2" type="ORF">GTO93_0021901</name>
</gene>
<accession>A0ABS2XQF7</accession>
<dbReference type="EMBL" id="JAAWVQ010058385">
    <property type="protein sequence ID" value="MBN3276268.1"/>
    <property type="molecule type" value="Genomic_DNA"/>
</dbReference>
<dbReference type="Pfam" id="PF18658">
    <property type="entry name" value="zf-C2H2_12"/>
    <property type="match status" value="1"/>
</dbReference>
<feature type="non-terminal residue" evidence="2">
    <location>
        <position position="1"/>
    </location>
</feature>
<dbReference type="PANTHER" id="PTHR47831:SF1">
    <property type="entry name" value="GENERAL TRANSCRIPTION FACTOR II-I REPEAT DOMAIN-CONTAINING PROTEIN 2A-RELATED"/>
    <property type="match status" value="1"/>
</dbReference>
<dbReference type="InterPro" id="IPR040647">
    <property type="entry name" value="SPIN-DOC_Znf-C2H2"/>
</dbReference>
<protein>
    <submittedName>
        <fullName evidence="2">GTD2A protein</fullName>
    </submittedName>
</protein>
<comment type="caution">
    <text evidence="2">The sequence shown here is derived from an EMBL/GenBank/DDBJ whole genome shotgun (WGS) entry which is preliminary data.</text>
</comment>
<organism evidence="2 3">
    <name type="scientific">Polyodon spathula</name>
    <name type="common">North American paddlefish</name>
    <name type="synonym">Squalus spathula</name>
    <dbReference type="NCBI Taxonomy" id="7913"/>
    <lineage>
        <taxon>Eukaryota</taxon>
        <taxon>Metazoa</taxon>
        <taxon>Chordata</taxon>
        <taxon>Craniata</taxon>
        <taxon>Vertebrata</taxon>
        <taxon>Euteleostomi</taxon>
        <taxon>Actinopterygii</taxon>
        <taxon>Chondrostei</taxon>
        <taxon>Acipenseriformes</taxon>
        <taxon>Polyodontidae</taxon>
        <taxon>Polyodon</taxon>
    </lineage>
</organism>
<sequence>MLSKNRKVDTECRVIQEKWRISYFFVEVNGKPACVICAQQIAVPKEYNVWRHYETNHAEKYNKYSGKMCDDKVVELEISGAMPELQDDEWMQDPAFMVSITEHLNCLNTKMQGRNKLVYDSIHAFEIKLQLWEMQISENNTAHFPTLKSRQAEMAERHDALTKYSSKISNLRMEFQEKFSDFKSLEKDFAINNRLAVRYRFEGEILQC</sequence>
<dbReference type="Proteomes" id="UP001166093">
    <property type="component" value="Unassembled WGS sequence"/>
</dbReference>
<dbReference type="PANTHER" id="PTHR47831">
    <property type="entry name" value="GENERAL TRANSCRIPTION FACTOR II-I REPEAT DOMAIN-CONTAINING PROTEIN 2"/>
    <property type="match status" value="1"/>
</dbReference>
<evidence type="ECO:0000259" key="1">
    <source>
        <dbReference type="Pfam" id="PF18658"/>
    </source>
</evidence>
<name>A0ABS2XQF7_POLSP</name>
<feature type="domain" description="SPIN-DOC-like zinc-finger" evidence="1">
    <location>
        <begin position="16"/>
        <end position="60"/>
    </location>
</feature>
<reference evidence="2" key="1">
    <citation type="journal article" date="2021" name="Cell">
        <title>Tracing the genetic footprints of vertebrate landing in non-teleost ray-finned fishes.</title>
        <authorList>
            <person name="Bi X."/>
            <person name="Wang K."/>
            <person name="Yang L."/>
            <person name="Pan H."/>
            <person name="Jiang H."/>
            <person name="Wei Q."/>
            <person name="Fang M."/>
            <person name="Yu H."/>
            <person name="Zhu C."/>
            <person name="Cai Y."/>
            <person name="He Y."/>
            <person name="Gan X."/>
            <person name="Zeng H."/>
            <person name="Yu D."/>
            <person name="Zhu Y."/>
            <person name="Jiang H."/>
            <person name="Qiu Q."/>
            <person name="Yang H."/>
            <person name="Zhang Y.E."/>
            <person name="Wang W."/>
            <person name="Zhu M."/>
            <person name="He S."/>
            <person name="Zhang G."/>
        </authorList>
    </citation>
    <scope>NUCLEOTIDE SEQUENCE</scope>
    <source>
        <strain evidence="2">Pddl_001</strain>
    </source>
</reference>
<dbReference type="InterPro" id="IPR042224">
    <property type="entry name" value="GTF2IRD2"/>
</dbReference>
<keyword evidence="3" id="KW-1185">Reference proteome</keyword>